<dbReference type="AlphaFoldDB" id="A0A9P7VHC6"/>
<evidence type="ECO:0000313" key="2">
    <source>
        <dbReference type="Proteomes" id="UP000812287"/>
    </source>
</evidence>
<dbReference type="RefSeq" id="XP_043034558.1">
    <property type="nucleotide sequence ID" value="XM_043177880.1"/>
</dbReference>
<evidence type="ECO:0000313" key="1">
    <source>
        <dbReference type="EMBL" id="KAG7441058.1"/>
    </source>
</evidence>
<name>A0A9P7VHC6_9AGAR</name>
<proteinExistence type="predicted"/>
<dbReference type="GeneID" id="66100167"/>
<organism evidence="1 2">
    <name type="scientific">Guyanagaster necrorhizus</name>
    <dbReference type="NCBI Taxonomy" id="856835"/>
    <lineage>
        <taxon>Eukaryota</taxon>
        <taxon>Fungi</taxon>
        <taxon>Dikarya</taxon>
        <taxon>Basidiomycota</taxon>
        <taxon>Agaricomycotina</taxon>
        <taxon>Agaricomycetes</taxon>
        <taxon>Agaricomycetidae</taxon>
        <taxon>Agaricales</taxon>
        <taxon>Marasmiineae</taxon>
        <taxon>Physalacriaceae</taxon>
        <taxon>Guyanagaster</taxon>
    </lineage>
</organism>
<dbReference type="EMBL" id="MU250564">
    <property type="protein sequence ID" value="KAG7441058.1"/>
    <property type="molecule type" value="Genomic_DNA"/>
</dbReference>
<accession>A0A9P7VHC6</accession>
<protein>
    <submittedName>
        <fullName evidence="1">Uncharacterized protein</fullName>
    </submittedName>
</protein>
<dbReference type="Proteomes" id="UP000812287">
    <property type="component" value="Unassembled WGS sequence"/>
</dbReference>
<keyword evidence="2" id="KW-1185">Reference proteome</keyword>
<sequence>MRSTSQLVMTSLWQILPENMPLEERSELTYARCKSIVQHFSIGSSLTILCHPFQRLHCHVGDVFGSSSRPQGNHRSTFAFRIEGRLMFLARGFSFQSLSLSGRYCLTELGHGLDIINMETAMRRYTYFIKAGLRLLVTAILPDEASNILFPPLIRPTNAAPPLRWDLDFTTQEGYEKFTPMKGMVREL</sequence>
<reference evidence="1" key="1">
    <citation type="submission" date="2020-11" db="EMBL/GenBank/DDBJ databases">
        <title>Adaptations for nitrogen fixation in a non-lichenized fungal sporocarp promotes dispersal by wood-feeding termites.</title>
        <authorList>
            <consortium name="DOE Joint Genome Institute"/>
            <person name="Koch R.A."/>
            <person name="Yoon G."/>
            <person name="Arayal U."/>
            <person name="Lail K."/>
            <person name="Amirebrahimi M."/>
            <person name="Labutti K."/>
            <person name="Lipzen A."/>
            <person name="Riley R."/>
            <person name="Barry K."/>
            <person name="Henrissat B."/>
            <person name="Grigoriev I.V."/>
            <person name="Herr J.R."/>
            <person name="Aime M.C."/>
        </authorList>
    </citation>
    <scope>NUCLEOTIDE SEQUENCE</scope>
    <source>
        <strain evidence="1">MCA 3950</strain>
    </source>
</reference>
<gene>
    <name evidence="1" type="ORF">BT62DRAFT_1012093</name>
</gene>
<dbReference type="OrthoDB" id="538336at2759"/>
<comment type="caution">
    <text evidence="1">The sequence shown here is derived from an EMBL/GenBank/DDBJ whole genome shotgun (WGS) entry which is preliminary data.</text>
</comment>